<name>A0A803J476_XENTR</name>
<evidence type="ECO:0000259" key="2">
    <source>
        <dbReference type="PROSITE" id="PS50181"/>
    </source>
</evidence>
<reference evidence="3" key="1">
    <citation type="journal article" date="2010" name="Science">
        <title>The genome of the Western clawed frog Xenopus tropicalis.</title>
        <authorList>
            <person name="Hellsten U."/>
            <person name="Harland R.M."/>
            <person name="Gilchrist M.J."/>
            <person name="Hendrix D."/>
            <person name="Jurka J."/>
            <person name="Kapitonov V."/>
            <person name="Ovcharenko I."/>
            <person name="Putnam N.H."/>
            <person name="Shu S."/>
            <person name="Taher L."/>
            <person name="Blitz I.L."/>
            <person name="Blumberg B."/>
            <person name="Dichmann D.S."/>
            <person name="Dubchak I."/>
            <person name="Amaya E."/>
            <person name="Detter J.C."/>
            <person name="Fletcher R."/>
            <person name="Gerhard D.S."/>
            <person name="Goodstein D."/>
            <person name="Graves T."/>
            <person name="Grigoriev I.V."/>
            <person name="Grimwood J."/>
            <person name="Kawashima T."/>
            <person name="Lindquist E."/>
            <person name="Lucas S.M."/>
            <person name="Mead P.E."/>
            <person name="Mitros T."/>
            <person name="Ogino H."/>
            <person name="Ohta Y."/>
            <person name="Poliakov A.V."/>
            <person name="Pollet N."/>
            <person name="Robert J."/>
            <person name="Salamov A."/>
            <person name="Sater A.K."/>
            <person name="Schmutz J."/>
            <person name="Terry A."/>
            <person name="Vize P.D."/>
            <person name="Warren W.C."/>
            <person name="Wells D."/>
            <person name="Wills A."/>
            <person name="Wilson R.K."/>
            <person name="Zimmerman L.B."/>
            <person name="Zorn A.M."/>
            <person name="Grainger R."/>
            <person name="Grammer T."/>
            <person name="Khokha M.K."/>
            <person name="Richardson P.M."/>
            <person name="Rokhsar D.S."/>
        </authorList>
    </citation>
    <scope>NUCLEOTIDE SEQUENCE [LARGE SCALE GENOMIC DNA]</scope>
    <source>
        <strain evidence="3">Nigerian</strain>
    </source>
</reference>
<dbReference type="Ensembl" id="ENSXETT00000122942">
    <property type="protein sequence ID" value="ENSXETP00000102642"/>
    <property type="gene ID" value="ENSXETG00000026827"/>
</dbReference>
<sequence length="233" mass="26786">MAAVLPTILYECDGQAPAPSKDFYHLLVTRTEVIMRYWKISLRSEFRDARPGEVKESHQDFVDDPTLQDPCPVSSVPETDCSTGSSKHRIAIIFSQNTLQYVLNLCKGNYDYLERLSEPLLLYIMTFLDLEDIALLSQVSHTFQKLCNSDRLWEHIVESSCDKVTAEMRALAQDIGWKQLFYTNKLQLQLQLRRRRERDGEGDAVTLSCHYPPTSLPKKPAEHYGKLESTEIN</sequence>
<dbReference type="Gene3D" id="1.20.1280.50">
    <property type="match status" value="1"/>
</dbReference>
<evidence type="ECO:0000256" key="1">
    <source>
        <dbReference type="SAM" id="MobiDB-lite"/>
    </source>
</evidence>
<organism evidence="3">
    <name type="scientific">Xenopus tropicalis</name>
    <name type="common">Western clawed frog</name>
    <name type="synonym">Silurana tropicalis</name>
    <dbReference type="NCBI Taxonomy" id="8364"/>
    <lineage>
        <taxon>Eukaryota</taxon>
        <taxon>Metazoa</taxon>
        <taxon>Chordata</taxon>
        <taxon>Craniata</taxon>
        <taxon>Vertebrata</taxon>
        <taxon>Euteleostomi</taxon>
        <taxon>Amphibia</taxon>
        <taxon>Batrachia</taxon>
        <taxon>Anura</taxon>
        <taxon>Pipoidea</taxon>
        <taxon>Pipidae</taxon>
        <taxon>Xenopodinae</taxon>
        <taxon>Xenopus</taxon>
        <taxon>Silurana</taxon>
    </lineage>
</organism>
<dbReference type="SUPFAM" id="SSF81383">
    <property type="entry name" value="F-box domain"/>
    <property type="match status" value="1"/>
</dbReference>
<protein>
    <submittedName>
        <fullName evidence="3">F-box protein 36</fullName>
    </submittedName>
</protein>
<dbReference type="Xenbase" id="XB-GENE-1014869">
    <property type="gene designation" value="fbxo36"/>
</dbReference>
<dbReference type="InterPro" id="IPR001810">
    <property type="entry name" value="F-box_dom"/>
</dbReference>
<gene>
    <name evidence="3" type="primary">fbxo36</name>
</gene>
<proteinExistence type="predicted"/>
<feature type="domain" description="F-box" evidence="2">
    <location>
        <begin position="110"/>
        <end position="156"/>
    </location>
</feature>
<feature type="compositionally biased region" description="Basic and acidic residues" evidence="1">
    <location>
        <begin position="219"/>
        <end position="233"/>
    </location>
</feature>
<feature type="region of interest" description="Disordered" evidence="1">
    <location>
        <begin position="214"/>
        <end position="233"/>
    </location>
</feature>
<dbReference type="InterPro" id="IPR036047">
    <property type="entry name" value="F-box-like_dom_sf"/>
</dbReference>
<dbReference type="InParanoid" id="A0A803J476"/>
<dbReference type="CDD" id="cd22106">
    <property type="entry name" value="F-box_FBXO36"/>
    <property type="match status" value="1"/>
</dbReference>
<dbReference type="AlphaFoldDB" id="A0A803J476"/>
<reference evidence="3" key="2">
    <citation type="submission" date="2021-03" db="UniProtKB">
        <authorList>
            <consortium name="Ensembl"/>
        </authorList>
    </citation>
    <scope>IDENTIFICATION</scope>
</reference>
<dbReference type="PROSITE" id="PS50181">
    <property type="entry name" value="FBOX"/>
    <property type="match status" value="1"/>
</dbReference>
<evidence type="ECO:0000313" key="3">
    <source>
        <dbReference type="Ensembl" id="ENSXETP00000102642"/>
    </source>
</evidence>
<accession>A0A803J476</accession>
<dbReference type="FunCoup" id="A0A803J476">
    <property type="interactions" value="151"/>
</dbReference>
<dbReference type="Pfam" id="PF12937">
    <property type="entry name" value="F-box-like"/>
    <property type="match status" value="1"/>
</dbReference>
<dbReference type="GeneTree" id="ENSGT00390000001015"/>
<dbReference type="Bgee" id="ENSXETG00000026827">
    <property type="expression patterns" value="Expressed in gastrula and 16 other cell types or tissues"/>
</dbReference>